<evidence type="ECO:0000256" key="3">
    <source>
        <dbReference type="ARBA" id="ARBA00022795"/>
    </source>
</evidence>
<protein>
    <recommendedName>
        <fullName evidence="2 5">Basal-body rod modification protein FlgD</fullName>
    </recommendedName>
</protein>
<reference evidence="8" key="1">
    <citation type="submission" date="2024-02" db="EMBL/GenBank/DDBJ databases">
        <title>Genome sequences of strain Gemmobacter sp. JM10B15.</title>
        <authorList>
            <person name="Zhang M."/>
        </authorList>
    </citation>
    <scope>NUCLEOTIDE SEQUENCE</scope>
    <source>
        <strain evidence="8">JM10B15</strain>
    </source>
</reference>
<dbReference type="Pfam" id="PF03963">
    <property type="entry name" value="FlgD"/>
    <property type="match status" value="1"/>
</dbReference>
<comment type="similarity">
    <text evidence="1 5">Belongs to the FlgD family.</text>
</comment>
<accession>A0ABU8BVC3</accession>
<dbReference type="InterPro" id="IPR005648">
    <property type="entry name" value="FlgD"/>
</dbReference>
<keyword evidence="8" id="KW-0969">Cilium</keyword>
<evidence type="ECO:0000256" key="4">
    <source>
        <dbReference type="ARBA" id="ARBA00024746"/>
    </source>
</evidence>
<evidence type="ECO:0000256" key="1">
    <source>
        <dbReference type="ARBA" id="ARBA00010577"/>
    </source>
</evidence>
<feature type="region of interest" description="Disordered" evidence="6">
    <location>
        <begin position="1"/>
        <end position="26"/>
    </location>
</feature>
<keyword evidence="9" id="KW-1185">Reference proteome</keyword>
<dbReference type="Pfam" id="PF13860">
    <property type="entry name" value="FlgD_ig"/>
    <property type="match status" value="1"/>
</dbReference>
<gene>
    <name evidence="8" type="ORF">V6590_10820</name>
</gene>
<name>A0ABU8BVC3_9RHOB</name>
<keyword evidence="8" id="KW-0966">Cell projection</keyword>
<evidence type="ECO:0000256" key="5">
    <source>
        <dbReference type="RuleBase" id="RU362076"/>
    </source>
</evidence>
<comment type="caution">
    <text evidence="8">The sequence shown here is derived from an EMBL/GenBank/DDBJ whole genome shotgun (WGS) entry which is preliminary data.</text>
</comment>
<comment type="function">
    <text evidence="4 5">Required for flagellar hook formation. May act as a scaffolding protein.</text>
</comment>
<sequence>MELGASSTVLGSRSVNPADRNPNAGSNDYQTFLKMMTTQMQNQDPLNPMDSAEFAVQLATFSSVEQQTRTNELLATMQSQFGMMGMAQMAGWVGSEARAEMPARVTAGATLDLAPNPLIQADRVVMVVKDEDGTVVNRVDLPADTTQLDWTPVDVTGAPLPDGIYSFLLENYEGETKLTDSPVETWSRIKEVRGGANGMTLVLENEAEVSVASVTALRE</sequence>
<evidence type="ECO:0000313" key="9">
    <source>
        <dbReference type="Proteomes" id="UP001431963"/>
    </source>
</evidence>
<feature type="compositionally biased region" description="Polar residues" evidence="6">
    <location>
        <begin position="1"/>
        <end position="15"/>
    </location>
</feature>
<dbReference type="EMBL" id="JBALHR010000005">
    <property type="protein sequence ID" value="MEH7828644.1"/>
    <property type="molecule type" value="Genomic_DNA"/>
</dbReference>
<proteinExistence type="inferred from homology"/>
<keyword evidence="3 5" id="KW-1005">Bacterial flagellum biogenesis</keyword>
<evidence type="ECO:0000256" key="6">
    <source>
        <dbReference type="SAM" id="MobiDB-lite"/>
    </source>
</evidence>
<dbReference type="RefSeq" id="WP_335422779.1">
    <property type="nucleotide sequence ID" value="NZ_JBALHR010000005.1"/>
</dbReference>
<evidence type="ECO:0000313" key="8">
    <source>
        <dbReference type="EMBL" id="MEH7828644.1"/>
    </source>
</evidence>
<keyword evidence="8" id="KW-0282">Flagellum</keyword>
<dbReference type="Proteomes" id="UP001431963">
    <property type="component" value="Unassembled WGS sequence"/>
</dbReference>
<evidence type="ECO:0000256" key="2">
    <source>
        <dbReference type="ARBA" id="ARBA00016013"/>
    </source>
</evidence>
<organism evidence="8 9">
    <name type="scientific">Gemmobacter denitrificans</name>
    <dbReference type="NCBI Taxonomy" id="3123040"/>
    <lineage>
        <taxon>Bacteria</taxon>
        <taxon>Pseudomonadati</taxon>
        <taxon>Pseudomonadota</taxon>
        <taxon>Alphaproteobacteria</taxon>
        <taxon>Rhodobacterales</taxon>
        <taxon>Paracoccaceae</taxon>
        <taxon>Gemmobacter</taxon>
    </lineage>
</organism>
<evidence type="ECO:0000259" key="7">
    <source>
        <dbReference type="Pfam" id="PF13860"/>
    </source>
</evidence>
<feature type="domain" description="FlgD/Vpr Ig-like" evidence="7">
    <location>
        <begin position="106"/>
        <end position="171"/>
    </location>
</feature>
<dbReference type="InterPro" id="IPR025965">
    <property type="entry name" value="FlgD/Vpr_Ig-like"/>
</dbReference>